<dbReference type="RefSeq" id="WP_085276785.1">
    <property type="nucleotide sequence ID" value="NZ_FXAG01000014.1"/>
</dbReference>
<feature type="signal peptide" evidence="2">
    <location>
        <begin position="1"/>
        <end position="21"/>
    </location>
</feature>
<dbReference type="Pfam" id="PF04955">
    <property type="entry name" value="HupE_UreJ"/>
    <property type="match status" value="1"/>
</dbReference>
<name>A0A1Y6C478_9NEIS</name>
<organism evidence="3 4">
    <name type="scientific">Pseudogulbenkiania subflava DSM 22618</name>
    <dbReference type="NCBI Taxonomy" id="1123014"/>
    <lineage>
        <taxon>Bacteria</taxon>
        <taxon>Pseudomonadati</taxon>
        <taxon>Pseudomonadota</taxon>
        <taxon>Betaproteobacteria</taxon>
        <taxon>Neisseriales</taxon>
        <taxon>Chromobacteriaceae</taxon>
        <taxon>Pseudogulbenkiania</taxon>
    </lineage>
</organism>
<dbReference type="AlphaFoldDB" id="A0A1Y6C478"/>
<evidence type="ECO:0000313" key="4">
    <source>
        <dbReference type="Proteomes" id="UP000192920"/>
    </source>
</evidence>
<keyword evidence="1" id="KW-0812">Transmembrane</keyword>
<evidence type="ECO:0000256" key="2">
    <source>
        <dbReference type="SAM" id="SignalP"/>
    </source>
</evidence>
<protein>
    <submittedName>
        <fullName evidence="3">Urease accessory protein</fullName>
    </submittedName>
</protein>
<feature type="chain" id="PRO_5012011958" evidence="2">
    <location>
        <begin position="22"/>
        <end position="194"/>
    </location>
</feature>
<feature type="transmembrane region" description="Helical" evidence="1">
    <location>
        <begin position="138"/>
        <end position="161"/>
    </location>
</feature>
<evidence type="ECO:0000256" key="1">
    <source>
        <dbReference type="SAM" id="Phobius"/>
    </source>
</evidence>
<feature type="transmembrane region" description="Helical" evidence="1">
    <location>
        <begin position="114"/>
        <end position="132"/>
    </location>
</feature>
<accession>A0A1Y6C478</accession>
<dbReference type="STRING" id="1123014.SAMN02745746_02626"/>
<gene>
    <name evidence="3" type="ORF">SAMN02745746_02626</name>
</gene>
<keyword evidence="1" id="KW-1133">Transmembrane helix</keyword>
<dbReference type="Proteomes" id="UP000192920">
    <property type="component" value="Unassembled WGS sequence"/>
</dbReference>
<keyword evidence="1" id="KW-0472">Membrane</keyword>
<keyword evidence="2" id="KW-0732">Signal</keyword>
<reference evidence="4" key="1">
    <citation type="submission" date="2017-04" db="EMBL/GenBank/DDBJ databases">
        <authorList>
            <person name="Varghese N."/>
            <person name="Submissions S."/>
        </authorList>
    </citation>
    <scope>NUCLEOTIDE SEQUENCE [LARGE SCALE GENOMIC DNA]</scope>
    <source>
        <strain evidence="4">DSM 22618</strain>
    </source>
</reference>
<dbReference type="EMBL" id="FXAG01000014">
    <property type="protein sequence ID" value="SMF33084.1"/>
    <property type="molecule type" value="Genomic_DNA"/>
</dbReference>
<evidence type="ECO:0000313" key="3">
    <source>
        <dbReference type="EMBL" id="SMF33084.1"/>
    </source>
</evidence>
<feature type="transmembrane region" description="Helical" evidence="1">
    <location>
        <begin position="173"/>
        <end position="193"/>
    </location>
</feature>
<keyword evidence="4" id="KW-1185">Reference proteome</keyword>
<feature type="transmembrane region" description="Helical" evidence="1">
    <location>
        <begin position="91"/>
        <end position="107"/>
    </location>
</feature>
<dbReference type="InterPro" id="IPR007038">
    <property type="entry name" value="HupE_UreJ"/>
</dbReference>
<proteinExistence type="predicted"/>
<dbReference type="PIRSF" id="PIRSF016919">
    <property type="entry name" value="HupE_UreJ"/>
    <property type="match status" value="1"/>
</dbReference>
<sequence>MRKHTLIPAALLLALSTAAQAHTGHGASGLESGFVHPFSGLDHLLTMLAVGLWSWQIGGTARWQGPLTFMLMLAVGGALGWAGLAVPGLETGIAASVVATGLLVAFATQPGRTAALAVIGVFAVLHGMAHGLEMPGNASGLAYAAGFVLASGLLHAAGLLLGAGQARVRASRLLVRGAGVAISATGVALLGGWV</sequence>
<feature type="transmembrane region" description="Helical" evidence="1">
    <location>
        <begin position="67"/>
        <end position="85"/>
    </location>
</feature>